<feature type="domain" description="RagB/SusD" evidence="6">
    <location>
        <begin position="358"/>
        <end position="625"/>
    </location>
</feature>
<evidence type="ECO:0000256" key="2">
    <source>
        <dbReference type="ARBA" id="ARBA00006275"/>
    </source>
</evidence>
<dbReference type="Proteomes" id="UP000245535">
    <property type="component" value="Unassembled WGS sequence"/>
</dbReference>
<organism evidence="8 9">
    <name type="scientific">Sediminitomix flava</name>
    <dbReference type="NCBI Taxonomy" id="379075"/>
    <lineage>
        <taxon>Bacteria</taxon>
        <taxon>Pseudomonadati</taxon>
        <taxon>Bacteroidota</taxon>
        <taxon>Cytophagia</taxon>
        <taxon>Cytophagales</taxon>
        <taxon>Flammeovirgaceae</taxon>
        <taxon>Sediminitomix</taxon>
    </lineage>
</organism>
<accession>A0A315ZLG3</accession>
<comment type="caution">
    <text evidence="8">The sequence shown here is derived from an EMBL/GenBank/DDBJ whole genome shotgun (WGS) entry which is preliminary data.</text>
</comment>
<evidence type="ECO:0000313" key="8">
    <source>
        <dbReference type="EMBL" id="PWJ35014.1"/>
    </source>
</evidence>
<dbReference type="InterPro" id="IPR012944">
    <property type="entry name" value="SusD_RagB_dom"/>
</dbReference>
<evidence type="ECO:0000259" key="7">
    <source>
        <dbReference type="Pfam" id="PF14322"/>
    </source>
</evidence>
<dbReference type="Pfam" id="PF14322">
    <property type="entry name" value="SusD-like_3"/>
    <property type="match status" value="1"/>
</dbReference>
<dbReference type="EMBL" id="QGDO01000010">
    <property type="protein sequence ID" value="PWJ35014.1"/>
    <property type="molecule type" value="Genomic_DNA"/>
</dbReference>
<proteinExistence type="inferred from homology"/>
<feature type="domain" description="SusD-like N-terminal" evidence="7">
    <location>
        <begin position="23"/>
        <end position="216"/>
    </location>
</feature>
<keyword evidence="9" id="KW-1185">Reference proteome</keyword>
<dbReference type="InterPro" id="IPR033985">
    <property type="entry name" value="SusD-like_N"/>
</dbReference>
<dbReference type="Pfam" id="PF07980">
    <property type="entry name" value="SusD_RagB"/>
    <property type="match status" value="1"/>
</dbReference>
<dbReference type="SUPFAM" id="SSF48452">
    <property type="entry name" value="TPR-like"/>
    <property type="match status" value="2"/>
</dbReference>
<evidence type="ECO:0000256" key="5">
    <source>
        <dbReference type="ARBA" id="ARBA00023237"/>
    </source>
</evidence>
<evidence type="ECO:0000313" key="9">
    <source>
        <dbReference type="Proteomes" id="UP000245535"/>
    </source>
</evidence>
<reference evidence="8 9" key="1">
    <citation type="submission" date="2018-03" db="EMBL/GenBank/DDBJ databases">
        <title>Genomic Encyclopedia of Archaeal and Bacterial Type Strains, Phase II (KMG-II): from individual species to whole genera.</title>
        <authorList>
            <person name="Goeker M."/>
        </authorList>
    </citation>
    <scope>NUCLEOTIDE SEQUENCE [LARGE SCALE GENOMIC DNA]</scope>
    <source>
        <strain evidence="8 9">DSM 28229</strain>
    </source>
</reference>
<evidence type="ECO:0000259" key="6">
    <source>
        <dbReference type="Pfam" id="PF07980"/>
    </source>
</evidence>
<evidence type="ECO:0000256" key="1">
    <source>
        <dbReference type="ARBA" id="ARBA00004442"/>
    </source>
</evidence>
<protein>
    <submittedName>
        <fullName evidence="8">Putative outer membrane starch-binding protein</fullName>
    </submittedName>
</protein>
<keyword evidence="4" id="KW-0472">Membrane</keyword>
<comment type="similarity">
    <text evidence="2">Belongs to the SusD family.</text>
</comment>
<dbReference type="Gene3D" id="1.25.40.390">
    <property type="match status" value="1"/>
</dbReference>
<dbReference type="PROSITE" id="PS51257">
    <property type="entry name" value="PROKAR_LIPOPROTEIN"/>
    <property type="match status" value="1"/>
</dbReference>
<gene>
    <name evidence="8" type="ORF">BC781_11055</name>
</gene>
<dbReference type="GO" id="GO:0009279">
    <property type="term" value="C:cell outer membrane"/>
    <property type="evidence" value="ECO:0007669"/>
    <property type="project" value="UniProtKB-SubCell"/>
</dbReference>
<name>A0A315ZLG3_SEDFL</name>
<dbReference type="AlphaFoldDB" id="A0A315ZLG3"/>
<dbReference type="InterPro" id="IPR011990">
    <property type="entry name" value="TPR-like_helical_dom_sf"/>
</dbReference>
<sequence length="625" mass="70490">MKKYIRNLTIGVGLLAFTGACNDFLEPEPENTLTEEQILRDPALAEGLLLNAYTGLPSTYKDLTDYGTDDLVINQVGHNTTAMAVGGWNASDNPQGKWESYYKQIFYINYFLERLENVTWSYLSEDENTLYLKRLEGEAKGLRAWYHFELLKRHGGMGVNGELLGVPYVTKAYGVNDEFQLARPSYDETVTSIVSDLTDAQVLLTPEYADIDPVTSVTSILNKEKDAYEGEKGAAMYDKAQELSDAGASLEDDETLAQLVDDYNAYVRVYNVVYGARNQHRLTDIGVDALMSRVTLHVASPLFNTTNDQTKWTKAAQEAGILILKNGGLDAISSTGHRFYQDKDDSEVLWRHELPNPANTIEQFHYPPSLAGSGRSNPTQNLVDAFPMSNGYPITDVRSGYDPQDPYSGRDPRLTDYVVYNGNNLGSRTIYTNLGEEDAKGAIINASSITGYYMKKLLNDNLDFTGINDEKGEYFYALFRYTEVLLNFAEAANEVGGPDAMIDIPNKNGEKFSFTPREIIERIRNRAGVSNAYLSELDQDGFRALIRNERRIELAFEGFRFWDLRRWDQDLNETVRGINVTGSFGNYTYTIDPEVQIRDYASYMKYGPIPLSETQKYPIIQNQGW</sequence>
<keyword evidence="3" id="KW-0732">Signal</keyword>
<evidence type="ECO:0000256" key="4">
    <source>
        <dbReference type="ARBA" id="ARBA00023136"/>
    </source>
</evidence>
<keyword evidence="5" id="KW-0998">Cell outer membrane</keyword>
<comment type="subcellular location">
    <subcellularLocation>
        <location evidence="1">Cell outer membrane</location>
    </subcellularLocation>
</comment>
<evidence type="ECO:0000256" key="3">
    <source>
        <dbReference type="ARBA" id="ARBA00022729"/>
    </source>
</evidence>